<dbReference type="PANTHER" id="PTHR48043">
    <property type="entry name" value="EG:EG0003.4 PROTEIN-RELATED"/>
    <property type="match status" value="1"/>
</dbReference>
<evidence type="ECO:0000313" key="5">
    <source>
        <dbReference type="Proteomes" id="UP000643165"/>
    </source>
</evidence>
<accession>A0ABQ4J1Q1</accession>
<dbReference type="Gene3D" id="3.40.50.2000">
    <property type="entry name" value="Glycogen Phosphorylase B"/>
    <property type="match status" value="2"/>
</dbReference>
<dbReference type="PANTHER" id="PTHR48043:SF145">
    <property type="entry name" value="FI06409P-RELATED"/>
    <property type="match status" value="1"/>
</dbReference>
<feature type="compositionally biased region" description="Basic and acidic residues" evidence="3">
    <location>
        <begin position="431"/>
        <end position="447"/>
    </location>
</feature>
<evidence type="ECO:0000313" key="4">
    <source>
        <dbReference type="EMBL" id="GIJ24084.1"/>
    </source>
</evidence>
<evidence type="ECO:0000256" key="2">
    <source>
        <dbReference type="ARBA" id="ARBA00022679"/>
    </source>
</evidence>
<protein>
    <submittedName>
        <fullName evidence="4">Oleandomycin glycosyltransferase</fullName>
    </submittedName>
</protein>
<dbReference type="Pfam" id="PF00201">
    <property type="entry name" value="UDPGT"/>
    <property type="match status" value="1"/>
</dbReference>
<gene>
    <name evidence="4" type="ORF">Vlu01_47080</name>
</gene>
<keyword evidence="5" id="KW-1185">Reference proteome</keyword>
<dbReference type="EMBL" id="BOPB01000030">
    <property type="protein sequence ID" value="GIJ24084.1"/>
    <property type="molecule type" value="Genomic_DNA"/>
</dbReference>
<keyword evidence="2" id="KW-0808">Transferase</keyword>
<evidence type="ECO:0000256" key="1">
    <source>
        <dbReference type="ARBA" id="ARBA00022676"/>
    </source>
</evidence>
<dbReference type="SUPFAM" id="SSF53756">
    <property type="entry name" value="UDP-Glycosyltransferase/glycogen phosphorylase"/>
    <property type="match status" value="1"/>
</dbReference>
<comment type="caution">
    <text evidence="4">The sequence shown here is derived from an EMBL/GenBank/DDBJ whole genome shotgun (WGS) entry which is preliminary data.</text>
</comment>
<dbReference type="InterPro" id="IPR002213">
    <property type="entry name" value="UDP_glucos_trans"/>
</dbReference>
<reference evidence="4 5" key="1">
    <citation type="submission" date="2021-01" db="EMBL/GenBank/DDBJ databases">
        <title>Whole genome shotgun sequence of Verrucosispora lutea NBRC 106530.</title>
        <authorList>
            <person name="Komaki H."/>
            <person name="Tamura T."/>
        </authorList>
    </citation>
    <scope>NUCLEOTIDE SEQUENCE [LARGE SCALE GENOMIC DNA]</scope>
    <source>
        <strain evidence="4 5">NBRC 106530</strain>
    </source>
</reference>
<dbReference type="InterPro" id="IPR050271">
    <property type="entry name" value="UDP-glycosyltransferase"/>
</dbReference>
<keyword evidence="1" id="KW-0328">Glycosyltransferase</keyword>
<dbReference type="Proteomes" id="UP000643165">
    <property type="component" value="Unassembled WGS sequence"/>
</dbReference>
<evidence type="ECO:0000256" key="3">
    <source>
        <dbReference type="SAM" id="MobiDB-lite"/>
    </source>
</evidence>
<dbReference type="CDD" id="cd03784">
    <property type="entry name" value="GT1_Gtf-like"/>
    <property type="match status" value="1"/>
</dbReference>
<name>A0ABQ4J1Q1_9ACTN</name>
<organism evidence="4 5">
    <name type="scientific">Micromonospora lutea</name>
    <dbReference type="NCBI Taxonomy" id="419825"/>
    <lineage>
        <taxon>Bacteria</taxon>
        <taxon>Bacillati</taxon>
        <taxon>Actinomycetota</taxon>
        <taxon>Actinomycetes</taxon>
        <taxon>Micromonosporales</taxon>
        <taxon>Micromonosporaceae</taxon>
        <taxon>Micromonospora</taxon>
    </lineage>
</organism>
<proteinExistence type="predicted"/>
<feature type="region of interest" description="Disordered" evidence="3">
    <location>
        <begin position="431"/>
        <end position="455"/>
    </location>
</feature>
<sequence>MFASPSHPGQLNPLLTIAAEMSRRGEPDLWFSVDVEGRGRVEAAALGSPLRYLPGADTPVRIEGDLYAAMARGPRTTAGLAALARTTRTADATAQVYRRNLAHIERVRPRLMVIDVMNLGALDAATTAGVPYVLSVPYPISAAYLSRLPWDYPTPTSGLPRRLTGAQRLTNVLFRVRLQMALLRAVAGPAWRRRGQGLANASGDPATYAAAAVAVFGYTVFGLEYPFPTPDHLHLLGAMVPEEITPPDQPADELTDWLDRQPSVVYVCLGTLAALTAAQLDAFAEALGRIGPEHRVLWKLPPEQRAALTRPLPANVRVEQWIPSQLAVLAHPRVRAFVCHGGANGFHEGVHFGQPMLLTPFWLDCYDIAARAVDAGVGLTLDHPPRVDPDEVAGKLRRLLSEDGFRRRSRYWGEQSRKAGGVGRAADLLRELAGRDERPPEMTDAGKRRPGRIRG</sequence>